<keyword evidence="2 7" id="KW-0689">Ribosomal protein</keyword>
<dbReference type="GO" id="GO:1990904">
    <property type="term" value="C:ribonucleoprotein complex"/>
    <property type="evidence" value="ECO:0007669"/>
    <property type="project" value="UniProtKB-KW"/>
</dbReference>
<dbReference type="EMBL" id="KZ678136">
    <property type="protein sequence ID" value="PSN66258.1"/>
    <property type="molecule type" value="Genomic_DNA"/>
</dbReference>
<feature type="coiled-coil region" evidence="5">
    <location>
        <begin position="482"/>
        <end position="519"/>
    </location>
</feature>
<comment type="similarity">
    <text evidence="1">Belongs to the universal ribosomal protein uL4 family.</text>
</comment>
<dbReference type="PANTHER" id="PTHR10746:SF6">
    <property type="entry name" value="LARGE RIBOSOMAL SUBUNIT PROTEIN UL4M"/>
    <property type="match status" value="1"/>
</dbReference>
<evidence type="ECO:0000256" key="6">
    <source>
        <dbReference type="SAM" id="MobiDB-lite"/>
    </source>
</evidence>
<gene>
    <name evidence="7" type="ORF">BS50DRAFT_554474</name>
</gene>
<evidence type="ECO:0000313" key="8">
    <source>
        <dbReference type="Proteomes" id="UP000240883"/>
    </source>
</evidence>
<evidence type="ECO:0000256" key="4">
    <source>
        <dbReference type="ARBA" id="ARBA00040565"/>
    </source>
</evidence>
<keyword evidence="8" id="KW-1185">Reference proteome</keyword>
<dbReference type="AlphaFoldDB" id="A0A2T2NMI0"/>
<name>A0A2T2NMI0_CORCC</name>
<dbReference type="InterPro" id="IPR023574">
    <property type="entry name" value="Ribosomal_uL4_dom_sf"/>
</dbReference>
<evidence type="ECO:0000256" key="5">
    <source>
        <dbReference type="SAM" id="Coils"/>
    </source>
</evidence>
<dbReference type="NCBIfam" id="TIGR03953">
    <property type="entry name" value="rplD_bact"/>
    <property type="match status" value="1"/>
</dbReference>
<dbReference type="GO" id="GO:0003735">
    <property type="term" value="F:structural constituent of ribosome"/>
    <property type="evidence" value="ECO:0007669"/>
    <property type="project" value="InterPro"/>
</dbReference>
<evidence type="ECO:0000256" key="3">
    <source>
        <dbReference type="ARBA" id="ARBA00023274"/>
    </source>
</evidence>
<accession>A0A2T2NMI0</accession>
<dbReference type="OrthoDB" id="275876at2759"/>
<proteinExistence type="inferred from homology"/>
<reference evidence="7 8" key="1">
    <citation type="journal article" date="2018" name="Front. Microbiol.">
        <title>Genome-Wide Analysis of Corynespora cassiicola Leaf Fall Disease Putative Effectors.</title>
        <authorList>
            <person name="Lopez D."/>
            <person name="Ribeiro S."/>
            <person name="Label P."/>
            <person name="Fumanal B."/>
            <person name="Venisse J.S."/>
            <person name="Kohler A."/>
            <person name="de Oliveira R.R."/>
            <person name="Labutti K."/>
            <person name="Lipzen A."/>
            <person name="Lail K."/>
            <person name="Bauer D."/>
            <person name="Ohm R.A."/>
            <person name="Barry K.W."/>
            <person name="Spatafora J."/>
            <person name="Grigoriev I.V."/>
            <person name="Martin F.M."/>
            <person name="Pujade-Renaud V."/>
        </authorList>
    </citation>
    <scope>NUCLEOTIDE SEQUENCE [LARGE SCALE GENOMIC DNA]</scope>
    <source>
        <strain evidence="7 8">Philippines</strain>
    </source>
</reference>
<protein>
    <recommendedName>
        <fullName evidence="4">Large ribosomal subunit protein uL4m</fullName>
    </recommendedName>
</protein>
<dbReference type="PANTHER" id="PTHR10746">
    <property type="entry name" value="50S RIBOSOMAL PROTEIN L4"/>
    <property type="match status" value="1"/>
</dbReference>
<dbReference type="Pfam" id="PF00573">
    <property type="entry name" value="Ribosomal_L4"/>
    <property type="match status" value="1"/>
</dbReference>
<dbReference type="GO" id="GO:0005840">
    <property type="term" value="C:ribosome"/>
    <property type="evidence" value="ECO:0007669"/>
    <property type="project" value="UniProtKB-KW"/>
</dbReference>
<organism evidence="7 8">
    <name type="scientific">Corynespora cassiicola Philippines</name>
    <dbReference type="NCBI Taxonomy" id="1448308"/>
    <lineage>
        <taxon>Eukaryota</taxon>
        <taxon>Fungi</taxon>
        <taxon>Dikarya</taxon>
        <taxon>Ascomycota</taxon>
        <taxon>Pezizomycotina</taxon>
        <taxon>Dothideomycetes</taxon>
        <taxon>Pleosporomycetidae</taxon>
        <taxon>Pleosporales</taxon>
        <taxon>Corynesporascaceae</taxon>
        <taxon>Corynespora</taxon>
    </lineage>
</organism>
<dbReference type="STRING" id="1448308.A0A2T2NMI0"/>
<dbReference type="InterPro" id="IPR013005">
    <property type="entry name" value="Ribosomal_uL4-like"/>
</dbReference>
<feature type="region of interest" description="Disordered" evidence="6">
    <location>
        <begin position="126"/>
        <end position="149"/>
    </location>
</feature>
<evidence type="ECO:0000256" key="1">
    <source>
        <dbReference type="ARBA" id="ARBA00010528"/>
    </source>
</evidence>
<sequence>MASRRISGPIRGVTHQLSRKSLSTSFARSITTSTSSKASLSSITTSADNYTPVVPLEQQNVLATIHQWPSLEPLRIESFPGTHLNLPTRRDILHRAVVYEGDMTRMGTASTKTRYEIRGSAKKIRPQKGSGRARLGDKKSPMLRGGGVAFGPRPRDFSSELPKKVYDLAWRTALSYRYRKGELVIVDNAMEIESPSPLLMQHILKVHEKGRGRSLYVSLEERPLLEQALDELDRGRQALTWEDVDVKDLLELSRIVIERAALHNILTLHQEDLTHKRVQPWHKSMIKSSKPKDLESTIGWQEFRALMLAKPSEREALRPDVYESVAYNRWTHAETLPAGPEQLNLNISAYELLAEAKDLRLSQLPTITPLELEVDKLERRIPDLVRAQPDKAAELDLEMKDLKAKIADINLQQFLLPAQAAEHRADALRWRSDEQAADAQFEIAQDLRVDVQAAEDAFYEASRDAELQRVRVLTTQGDLAAAAKAQVAAEEWSAKLEELRTEQEEVDEVDEAVVEAVEEPAPEKK</sequence>
<keyword evidence="5" id="KW-0175">Coiled coil</keyword>
<keyword evidence="3" id="KW-0687">Ribonucleoprotein</keyword>
<evidence type="ECO:0000313" key="7">
    <source>
        <dbReference type="EMBL" id="PSN66258.1"/>
    </source>
</evidence>
<dbReference type="SUPFAM" id="SSF52166">
    <property type="entry name" value="Ribosomal protein L4"/>
    <property type="match status" value="1"/>
</dbReference>
<dbReference type="InterPro" id="IPR002136">
    <property type="entry name" value="Ribosomal_uL4"/>
</dbReference>
<dbReference type="Gene3D" id="3.40.1370.10">
    <property type="match status" value="1"/>
</dbReference>
<evidence type="ECO:0000256" key="2">
    <source>
        <dbReference type="ARBA" id="ARBA00022980"/>
    </source>
</evidence>
<dbReference type="Proteomes" id="UP000240883">
    <property type="component" value="Unassembled WGS sequence"/>
</dbReference>
<dbReference type="GO" id="GO:0006412">
    <property type="term" value="P:translation"/>
    <property type="evidence" value="ECO:0007669"/>
    <property type="project" value="InterPro"/>
</dbReference>